<evidence type="ECO:0000313" key="4">
    <source>
        <dbReference type="Proteomes" id="UP000030765"/>
    </source>
</evidence>
<evidence type="ECO:0000313" key="2">
    <source>
        <dbReference type="EMBL" id="KFB41882.1"/>
    </source>
</evidence>
<dbReference type="AlphaFoldDB" id="A0A084VV88"/>
<feature type="region of interest" description="Disordered" evidence="1">
    <location>
        <begin position="29"/>
        <end position="77"/>
    </location>
</feature>
<protein>
    <submittedName>
        <fullName evidence="2 3">HEAT repeat-containing protein 2</fullName>
    </submittedName>
</protein>
<reference evidence="2 4" key="1">
    <citation type="journal article" date="2014" name="BMC Genomics">
        <title>Genome sequence of Anopheles sinensis provides insight into genetics basis of mosquito competence for malaria parasites.</title>
        <authorList>
            <person name="Zhou D."/>
            <person name="Zhang D."/>
            <person name="Ding G."/>
            <person name="Shi L."/>
            <person name="Hou Q."/>
            <person name="Ye Y."/>
            <person name="Xu Y."/>
            <person name="Zhou H."/>
            <person name="Xiong C."/>
            <person name="Li S."/>
            <person name="Yu J."/>
            <person name="Hong S."/>
            <person name="Yu X."/>
            <person name="Zou P."/>
            <person name="Chen C."/>
            <person name="Chang X."/>
            <person name="Wang W."/>
            <person name="Lv Y."/>
            <person name="Sun Y."/>
            <person name="Ma L."/>
            <person name="Shen B."/>
            <person name="Zhu C."/>
        </authorList>
    </citation>
    <scope>NUCLEOTIDE SEQUENCE [LARGE SCALE GENOMIC DNA]</scope>
</reference>
<evidence type="ECO:0000313" key="3">
    <source>
        <dbReference type="EnsemblMetazoa" id="ASIC009728-PA"/>
    </source>
</evidence>
<dbReference type="EMBL" id="KE525157">
    <property type="protein sequence ID" value="KFB41882.1"/>
    <property type="molecule type" value="Genomic_DNA"/>
</dbReference>
<dbReference type="VEuPathDB" id="VectorBase:ASIC009728"/>
<keyword evidence="4" id="KW-1185">Reference proteome</keyword>
<sequence length="164" mass="18381">MVRPVRDEFFERVLFRNDTFKRRTASDNRGCVRKMATGDPLSSPSSRDPRSTNTPVARSNRCKRFPPGGGTGSNSFTTIFETPFPFEDRRSGDSRKSGARYITMPPNRQMCPCHLSTLGFSLALSQRNVLTTMKSNMSTSSVRSGARDSVERNKLVMCVLCKID</sequence>
<gene>
    <name evidence="2" type="ORF">ZHAS_00009728</name>
</gene>
<dbReference type="Proteomes" id="UP000030765">
    <property type="component" value="Unassembled WGS sequence"/>
</dbReference>
<proteinExistence type="predicted"/>
<dbReference type="EMBL" id="ATLV01017161">
    <property type="status" value="NOT_ANNOTATED_CDS"/>
    <property type="molecule type" value="Genomic_DNA"/>
</dbReference>
<evidence type="ECO:0000256" key="1">
    <source>
        <dbReference type="SAM" id="MobiDB-lite"/>
    </source>
</evidence>
<reference evidence="3" key="2">
    <citation type="submission" date="2020-05" db="UniProtKB">
        <authorList>
            <consortium name="EnsemblMetazoa"/>
        </authorList>
    </citation>
    <scope>IDENTIFICATION</scope>
</reference>
<organism evidence="2">
    <name type="scientific">Anopheles sinensis</name>
    <name type="common">Mosquito</name>
    <dbReference type="NCBI Taxonomy" id="74873"/>
    <lineage>
        <taxon>Eukaryota</taxon>
        <taxon>Metazoa</taxon>
        <taxon>Ecdysozoa</taxon>
        <taxon>Arthropoda</taxon>
        <taxon>Hexapoda</taxon>
        <taxon>Insecta</taxon>
        <taxon>Pterygota</taxon>
        <taxon>Neoptera</taxon>
        <taxon>Endopterygota</taxon>
        <taxon>Diptera</taxon>
        <taxon>Nematocera</taxon>
        <taxon>Culicoidea</taxon>
        <taxon>Culicidae</taxon>
        <taxon>Anophelinae</taxon>
        <taxon>Anopheles</taxon>
    </lineage>
</organism>
<dbReference type="EnsemblMetazoa" id="ASIC009728-RA">
    <property type="protein sequence ID" value="ASIC009728-PA"/>
    <property type="gene ID" value="ASIC009728"/>
</dbReference>
<accession>A0A084VV88</accession>
<name>A0A084VV88_ANOSI</name>